<protein>
    <submittedName>
        <fullName evidence="1">Uncharacterized protein</fullName>
    </submittedName>
</protein>
<dbReference type="AlphaFoldDB" id="A0A8H7S900"/>
<keyword evidence="2" id="KW-1185">Reference proteome</keyword>
<organism evidence="1 2">
    <name type="scientific">Circinella minor</name>
    <dbReference type="NCBI Taxonomy" id="1195481"/>
    <lineage>
        <taxon>Eukaryota</taxon>
        <taxon>Fungi</taxon>
        <taxon>Fungi incertae sedis</taxon>
        <taxon>Mucoromycota</taxon>
        <taxon>Mucoromycotina</taxon>
        <taxon>Mucoromycetes</taxon>
        <taxon>Mucorales</taxon>
        <taxon>Lichtheimiaceae</taxon>
        <taxon>Circinella</taxon>
    </lineage>
</organism>
<proteinExistence type="predicted"/>
<dbReference type="OrthoDB" id="3056903at2759"/>
<dbReference type="Proteomes" id="UP000646827">
    <property type="component" value="Unassembled WGS sequence"/>
</dbReference>
<sequence>MSFTKFPNNDYHQETILSQEGENLVCDMDIGWELFRDNQYKIDNGRGQQAVKATESKAIGGCKTKKCGSPNALTIIECSVTGLRPLVLCVQEFIGKTPKGLQVGTSTVRPQYPPRPVCELDQNFQHLGKVGYARRVIFKNHGIRTSKKTGASVEGLLDHLKILEESYPGYFQRGMEILPGMTCIPFCGPDISSRVDFSANSMVTDVTFGCFQDGFYLCTTTKFFQKLGKYSVIYQAVLDGQSSTHFQAYFIALFRTFGMYDFVNTNGTSNFSGMVVDFSAAQRPGFIAAFEESFPFARVPATSLLRAVIFNPRGAFDYIITKESYSMLFVERKPCDSFKYFINKDHYIYDQLRLTHIKHLEEYINVN</sequence>
<accession>A0A8H7S900</accession>
<evidence type="ECO:0000313" key="2">
    <source>
        <dbReference type="Proteomes" id="UP000646827"/>
    </source>
</evidence>
<name>A0A8H7S900_9FUNG</name>
<gene>
    <name evidence="1" type="ORF">INT45_001341</name>
</gene>
<evidence type="ECO:0000313" key="1">
    <source>
        <dbReference type="EMBL" id="KAG2224223.1"/>
    </source>
</evidence>
<reference evidence="1 2" key="1">
    <citation type="submission" date="2020-12" db="EMBL/GenBank/DDBJ databases">
        <title>Metabolic potential, ecology and presence of endohyphal bacteria is reflected in genomic diversity of Mucoromycotina.</title>
        <authorList>
            <person name="Muszewska A."/>
            <person name="Okrasinska A."/>
            <person name="Steczkiewicz K."/>
            <person name="Drgas O."/>
            <person name="Orlowska M."/>
            <person name="Perlinska-Lenart U."/>
            <person name="Aleksandrzak-Piekarczyk T."/>
            <person name="Szatraj K."/>
            <person name="Zielenkiewicz U."/>
            <person name="Pilsyk S."/>
            <person name="Malc E."/>
            <person name="Mieczkowski P."/>
            <person name="Kruszewska J.S."/>
            <person name="Biernat P."/>
            <person name="Pawlowska J."/>
        </authorList>
    </citation>
    <scope>NUCLEOTIDE SEQUENCE [LARGE SCALE GENOMIC DNA]</scope>
    <source>
        <strain evidence="1 2">CBS 142.35</strain>
    </source>
</reference>
<comment type="caution">
    <text evidence="1">The sequence shown here is derived from an EMBL/GenBank/DDBJ whole genome shotgun (WGS) entry which is preliminary data.</text>
</comment>
<dbReference type="EMBL" id="JAEPRB010000047">
    <property type="protein sequence ID" value="KAG2224223.1"/>
    <property type="molecule type" value="Genomic_DNA"/>
</dbReference>